<evidence type="ECO:0000256" key="1">
    <source>
        <dbReference type="SAM" id="MobiDB-lite"/>
    </source>
</evidence>
<evidence type="ECO:0000313" key="2">
    <source>
        <dbReference type="EMBL" id="CAK8998855.1"/>
    </source>
</evidence>
<protein>
    <submittedName>
        <fullName evidence="2">Uncharacterized protein</fullName>
    </submittedName>
</protein>
<reference evidence="2 3" key="1">
    <citation type="submission" date="2024-02" db="EMBL/GenBank/DDBJ databases">
        <authorList>
            <person name="Chen Y."/>
            <person name="Shah S."/>
            <person name="Dougan E. K."/>
            <person name="Thang M."/>
            <person name="Chan C."/>
        </authorList>
    </citation>
    <scope>NUCLEOTIDE SEQUENCE [LARGE SCALE GENOMIC DNA]</scope>
</reference>
<evidence type="ECO:0000313" key="3">
    <source>
        <dbReference type="Proteomes" id="UP001642464"/>
    </source>
</evidence>
<proteinExistence type="predicted"/>
<dbReference type="Proteomes" id="UP001642464">
    <property type="component" value="Unassembled WGS sequence"/>
</dbReference>
<gene>
    <name evidence="2" type="ORF">SCF082_LOCUS5806</name>
</gene>
<comment type="caution">
    <text evidence="2">The sequence shown here is derived from an EMBL/GenBank/DDBJ whole genome shotgun (WGS) entry which is preliminary data.</text>
</comment>
<feature type="region of interest" description="Disordered" evidence="1">
    <location>
        <begin position="1"/>
        <end position="55"/>
    </location>
</feature>
<keyword evidence="3" id="KW-1185">Reference proteome</keyword>
<dbReference type="EMBL" id="CAXAMM010003180">
    <property type="protein sequence ID" value="CAK8998855.1"/>
    <property type="molecule type" value="Genomic_DNA"/>
</dbReference>
<feature type="region of interest" description="Disordered" evidence="1">
    <location>
        <begin position="70"/>
        <end position="142"/>
    </location>
</feature>
<feature type="compositionally biased region" description="Low complexity" evidence="1">
    <location>
        <begin position="34"/>
        <end position="55"/>
    </location>
</feature>
<accession>A0ABP0IBU3</accession>
<sequence length="757" mass="83252">MSACKTMSKTIMPPPPPPKRAAQATQAVQEGDADAATASSSSSSSSQQASATNSALDVVLSAEEENAIVEALGRALDEEQTVPDVEREDKDTGNQQSEARPAESAHEGQAGVLVEVNLNKEEAADSPPETQTENVDRKEEVPEVPAQVEMADAEIGERKEEGQVEVEKGKEMEIEIEREQNAKTTQAAAEVEAESLTVDGFSPEFWWKLPEEKIRRLEDDYYIAAIEAGKRHPSLPAFWATVMKELEGLEEDEIPDGFGDDVKGDPIEDLIAFAKWICKENNYKPQTLQPMDIDNDTKMDDDADVEMDEKKDVDAKDMDTGVDMLTRLRADDNEAVLTVLRSLPKRVVMMSACSGTGIFELCVRALVKTMELHSKDEDDEDFNWDVIDEFAVEITPFKQKSFSRMHSDFAALKRAMAEGAEMMSLQGLQLTDLRGSVEQTDHQIADLAGNAFALNCMMAVLAAVFTNLKFDTMSEMEELDAIQSKFKTLKQGPATLTRLVAGLSDRHSSVRSAAGHAIDAWCQHLGGVSALLERCDLMGDEALGETVCAELGSRFPEEGLKVVKRWLGSCKAKEAKTLPEGPGPMLFARMALAALPESAREEVLDCAVLVQRAQAALEACEKQSSAWQDYLLRQLLHVVALADIADEGLRRDVEKLAEAVLFRGPLSKMPVKELGTTDDSPPNEIIDDQTLNWWLKFWIKPHMAVMATAAGPMRAWRARGPRLMLLLLSVALTLQWRPQLASTGGEEGLRKMGCRGQ</sequence>
<name>A0ABP0IBU3_9DINO</name>
<organism evidence="2 3">
    <name type="scientific">Durusdinium trenchii</name>
    <dbReference type="NCBI Taxonomy" id="1381693"/>
    <lineage>
        <taxon>Eukaryota</taxon>
        <taxon>Sar</taxon>
        <taxon>Alveolata</taxon>
        <taxon>Dinophyceae</taxon>
        <taxon>Suessiales</taxon>
        <taxon>Symbiodiniaceae</taxon>
        <taxon>Durusdinium</taxon>
    </lineage>
</organism>